<protein>
    <submittedName>
        <fullName evidence="1">Uncharacterized protein</fullName>
    </submittedName>
</protein>
<evidence type="ECO:0000313" key="1">
    <source>
        <dbReference type="EMBL" id="KAJ3536146.1"/>
    </source>
</evidence>
<accession>A0ACC1SBD0</accession>
<dbReference type="Proteomes" id="UP001148629">
    <property type="component" value="Unassembled WGS sequence"/>
</dbReference>
<sequence length="223" mass="24843">MQGTYLIHNMADDWDEEEEQPTIRHRSACTQVAMSDADDAANLKTASLGERLLPQNHRQLQPNTVVSNMMSLGSPQMSAGGFIGGMTRLWARISGHWSLTLQVEPHLNARDLSPPTRMLASSQSENPGCRQSRYLDIAESPRRLEAPPPSPASSTRSVETSSRRSQYLATRRRNTYGVVVIVPTFVPMMFVTKVPECETQARAKTRRAAIITEVVLVRPRTQS</sequence>
<reference evidence="1" key="1">
    <citation type="submission" date="2022-08" db="EMBL/GenBank/DDBJ databases">
        <title>Genome Sequence of Fusarium decemcellulare.</title>
        <authorList>
            <person name="Buettner E."/>
        </authorList>
    </citation>
    <scope>NUCLEOTIDE SEQUENCE</scope>
    <source>
        <strain evidence="1">Babe19</strain>
    </source>
</reference>
<proteinExistence type="predicted"/>
<dbReference type="EMBL" id="JANRMS010000662">
    <property type="protein sequence ID" value="KAJ3536146.1"/>
    <property type="molecule type" value="Genomic_DNA"/>
</dbReference>
<keyword evidence="2" id="KW-1185">Reference proteome</keyword>
<comment type="caution">
    <text evidence="1">The sequence shown here is derived from an EMBL/GenBank/DDBJ whole genome shotgun (WGS) entry which is preliminary data.</text>
</comment>
<gene>
    <name evidence="1" type="ORF">NM208_g6841</name>
</gene>
<name>A0ACC1SBD0_9HYPO</name>
<evidence type="ECO:0000313" key="2">
    <source>
        <dbReference type="Proteomes" id="UP001148629"/>
    </source>
</evidence>
<organism evidence="1 2">
    <name type="scientific">Fusarium decemcellulare</name>
    <dbReference type="NCBI Taxonomy" id="57161"/>
    <lineage>
        <taxon>Eukaryota</taxon>
        <taxon>Fungi</taxon>
        <taxon>Dikarya</taxon>
        <taxon>Ascomycota</taxon>
        <taxon>Pezizomycotina</taxon>
        <taxon>Sordariomycetes</taxon>
        <taxon>Hypocreomycetidae</taxon>
        <taxon>Hypocreales</taxon>
        <taxon>Nectriaceae</taxon>
        <taxon>Fusarium</taxon>
        <taxon>Fusarium decemcellulare species complex</taxon>
    </lineage>
</organism>